<sequence>MNQPQAWPWLRNYPGEVAPDVAIPNIALGDMLIQTAAKHPAKEALFFFGKRISYKELLAAAQRMAAGLQAAGAAKGDRVAIMLPNCPQAVVSYFGALLAGAVVVMTNPLYVERELEHQLRDSGAAVIVTLDVLYPRLARVRGESPEAGPVPGLRRVIVTSIQDGLPFPKNLLYPIKQRRAGPQPLIPYGKDGVTRYASFMAKASKLPAHVETAPETDVAQLQYTGGTTGTAKGVMLTHRSLIANAVQCEAWFYRMREGKERFLAALPLFHVFGLTVIMNLSVLKASSIVLLPRFEIENVLKAIRDEKPTVFPGAPTMYVALLNHPDAKKYDLSSVKACISGSAPLPLEVQTRFEAVTGGRLIEGYGLTEAAPVTHANPLWTKRKIGTIGLPLPGTLAKVVDPATGEELPAGGVGELLVKGPQVMKGYWNRPEATAEALRDGWLHTGDLASVDADGFFTIVDRIKDIIIAGGFNIYPREVEEVLYEHPAVREAAVIGVKDEYRGETVKAFVVLRKDVTVSAMQLDRWCRERLAVFKVPHLYEFRDELPMSMIGKVLRRKLQEDEELAAAGNDEGGGHEG</sequence>
<feature type="transmembrane region" description="Helical" evidence="1">
    <location>
        <begin position="90"/>
        <end position="110"/>
    </location>
</feature>
<dbReference type="InterPro" id="IPR050237">
    <property type="entry name" value="ATP-dep_AMP-bd_enzyme"/>
</dbReference>
<proteinExistence type="predicted"/>
<keyword evidence="1" id="KW-1133">Transmembrane helix</keyword>
<organism evidence="4 5">
    <name type="scientific">Paenibacillus artemisiicola</name>
    <dbReference type="NCBI Taxonomy" id="1172618"/>
    <lineage>
        <taxon>Bacteria</taxon>
        <taxon>Bacillati</taxon>
        <taxon>Bacillota</taxon>
        <taxon>Bacilli</taxon>
        <taxon>Bacillales</taxon>
        <taxon>Paenibacillaceae</taxon>
        <taxon>Paenibacillus</taxon>
    </lineage>
</organism>
<dbReference type="InterPro" id="IPR025110">
    <property type="entry name" value="AMP-bd_C"/>
</dbReference>
<dbReference type="InterPro" id="IPR000873">
    <property type="entry name" value="AMP-dep_synth/lig_dom"/>
</dbReference>
<evidence type="ECO:0000259" key="3">
    <source>
        <dbReference type="Pfam" id="PF13193"/>
    </source>
</evidence>
<keyword evidence="1" id="KW-0472">Membrane</keyword>
<dbReference type="PANTHER" id="PTHR43767">
    <property type="entry name" value="LONG-CHAIN-FATTY-ACID--COA LIGASE"/>
    <property type="match status" value="1"/>
</dbReference>
<protein>
    <submittedName>
        <fullName evidence="4">Long-chain fatty acid--CoA ligase</fullName>
    </submittedName>
</protein>
<dbReference type="PROSITE" id="PS00455">
    <property type="entry name" value="AMP_BINDING"/>
    <property type="match status" value="1"/>
</dbReference>
<dbReference type="Pfam" id="PF13193">
    <property type="entry name" value="AMP-binding_C"/>
    <property type="match status" value="1"/>
</dbReference>
<evidence type="ECO:0000259" key="2">
    <source>
        <dbReference type="Pfam" id="PF00501"/>
    </source>
</evidence>
<dbReference type="Pfam" id="PF00501">
    <property type="entry name" value="AMP-binding"/>
    <property type="match status" value="1"/>
</dbReference>
<dbReference type="InterPro" id="IPR045851">
    <property type="entry name" value="AMP-bd_C_sf"/>
</dbReference>
<reference evidence="4 5" key="1">
    <citation type="submission" date="2021-03" db="EMBL/GenBank/DDBJ databases">
        <title>Paenibacillus artemisicola MWE-103 whole genome sequence.</title>
        <authorList>
            <person name="Ham Y.J."/>
        </authorList>
    </citation>
    <scope>NUCLEOTIDE SEQUENCE [LARGE SCALE GENOMIC DNA]</scope>
    <source>
        <strain evidence="4 5">MWE-103</strain>
    </source>
</reference>
<dbReference type="CDD" id="cd05936">
    <property type="entry name" value="FC-FACS_FadD_like"/>
    <property type="match status" value="1"/>
</dbReference>
<dbReference type="SUPFAM" id="SSF56801">
    <property type="entry name" value="Acetyl-CoA synthetase-like"/>
    <property type="match status" value="1"/>
</dbReference>
<feature type="domain" description="AMP-dependent synthetase/ligase" evidence="2">
    <location>
        <begin position="34"/>
        <end position="428"/>
    </location>
</feature>
<evidence type="ECO:0000256" key="1">
    <source>
        <dbReference type="SAM" id="Phobius"/>
    </source>
</evidence>
<dbReference type="Proteomes" id="UP000670947">
    <property type="component" value="Unassembled WGS sequence"/>
</dbReference>
<keyword evidence="1" id="KW-0812">Transmembrane</keyword>
<dbReference type="EMBL" id="JAGGDJ010000021">
    <property type="protein sequence ID" value="MBO7746644.1"/>
    <property type="molecule type" value="Genomic_DNA"/>
</dbReference>
<comment type="caution">
    <text evidence="4">The sequence shown here is derived from an EMBL/GenBank/DDBJ whole genome shotgun (WGS) entry which is preliminary data.</text>
</comment>
<name>A0ABS3WE79_9BACL</name>
<gene>
    <name evidence="4" type="ORF">I8J29_20715</name>
</gene>
<dbReference type="Gene3D" id="3.30.300.30">
    <property type="match status" value="1"/>
</dbReference>
<dbReference type="GO" id="GO:0016874">
    <property type="term" value="F:ligase activity"/>
    <property type="evidence" value="ECO:0007669"/>
    <property type="project" value="UniProtKB-KW"/>
</dbReference>
<evidence type="ECO:0000313" key="5">
    <source>
        <dbReference type="Proteomes" id="UP000670947"/>
    </source>
</evidence>
<keyword evidence="4" id="KW-0436">Ligase</keyword>
<dbReference type="RefSeq" id="WP_208849398.1">
    <property type="nucleotide sequence ID" value="NZ_JAGGDJ010000021.1"/>
</dbReference>
<dbReference type="InterPro" id="IPR020845">
    <property type="entry name" value="AMP-binding_CS"/>
</dbReference>
<keyword evidence="5" id="KW-1185">Reference proteome</keyword>
<feature type="domain" description="AMP-binding enzyme C-terminal" evidence="3">
    <location>
        <begin position="478"/>
        <end position="553"/>
    </location>
</feature>
<dbReference type="Gene3D" id="3.40.50.12780">
    <property type="entry name" value="N-terminal domain of ligase-like"/>
    <property type="match status" value="1"/>
</dbReference>
<accession>A0ABS3WE79</accession>
<feature type="transmembrane region" description="Helical" evidence="1">
    <location>
        <begin position="262"/>
        <end position="283"/>
    </location>
</feature>
<dbReference type="InterPro" id="IPR042099">
    <property type="entry name" value="ANL_N_sf"/>
</dbReference>
<dbReference type="PANTHER" id="PTHR43767:SF9">
    <property type="entry name" value="LONG-CHAIN-FATTY-ACID--COA LIGASE"/>
    <property type="match status" value="1"/>
</dbReference>
<evidence type="ECO:0000313" key="4">
    <source>
        <dbReference type="EMBL" id="MBO7746644.1"/>
    </source>
</evidence>
<dbReference type="NCBIfam" id="NF004837">
    <property type="entry name" value="PRK06187.1"/>
    <property type="match status" value="1"/>
</dbReference>